<dbReference type="Pfam" id="PF08125">
    <property type="entry name" value="Mannitol_dh_C"/>
    <property type="match status" value="1"/>
</dbReference>
<evidence type="ECO:0000313" key="11">
    <source>
        <dbReference type="Proteomes" id="UP001597520"/>
    </source>
</evidence>
<evidence type="ECO:0000256" key="5">
    <source>
        <dbReference type="ARBA" id="ARBA00023027"/>
    </source>
</evidence>
<dbReference type="NCBIfam" id="NF002652">
    <property type="entry name" value="PRK02318.2-5"/>
    <property type="match status" value="1"/>
</dbReference>
<dbReference type="HAMAP" id="MF_00196">
    <property type="entry name" value="Mannitol_dehydrog"/>
    <property type="match status" value="1"/>
</dbReference>
<evidence type="ECO:0000256" key="1">
    <source>
        <dbReference type="ARBA" id="ARBA00006541"/>
    </source>
</evidence>
<dbReference type="Gene3D" id="3.40.50.720">
    <property type="entry name" value="NAD(P)-binding Rossmann-like Domain"/>
    <property type="match status" value="1"/>
</dbReference>
<evidence type="ECO:0000256" key="4">
    <source>
        <dbReference type="ARBA" id="ARBA00023002"/>
    </source>
</evidence>
<accession>A0ABW5T5H0</accession>
<dbReference type="InterPro" id="IPR013118">
    <property type="entry name" value="Mannitol_DH_C"/>
</dbReference>
<dbReference type="InterPro" id="IPR000669">
    <property type="entry name" value="Mannitol_DH"/>
</dbReference>
<dbReference type="NCBIfam" id="NF002646">
    <property type="entry name" value="PRK02318.1-2"/>
    <property type="match status" value="1"/>
</dbReference>
<name>A0ABW5T5H0_9BACI</name>
<gene>
    <name evidence="7" type="primary">mtlD</name>
    <name evidence="10" type="ORF">ACFSUB_11480</name>
</gene>
<dbReference type="InterPro" id="IPR008927">
    <property type="entry name" value="6-PGluconate_DH-like_C_sf"/>
</dbReference>
<dbReference type="PANTHER" id="PTHR30524">
    <property type="entry name" value="MANNITOL-1-PHOSPHATE 5-DEHYDROGENASE"/>
    <property type="match status" value="1"/>
</dbReference>
<evidence type="ECO:0000259" key="8">
    <source>
        <dbReference type="Pfam" id="PF01232"/>
    </source>
</evidence>
<dbReference type="EMBL" id="JBHUML010000003">
    <property type="protein sequence ID" value="MFD2706085.1"/>
    <property type="molecule type" value="Genomic_DNA"/>
</dbReference>
<comment type="similarity">
    <text evidence="1 7">Belongs to the mannitol dehydrogenase family.</text>
</comment>
<feature type="domain" description="Mannitol dehydrogenase C-terminal" evidence="9">
    <location>
        <begin position="203"/>
        <end position="355"/>
    </location>
</feature>
<dbReference type="SUPFAM" id="SSF51735">
    <property type="entry name" value="NAD(P)-binding Rossmann-fold domains"/>
    <property type="match status" value="1"/>
</dbReference>
<dbReference type="InterPro" id="IPR013328">
    <property type="entry name" value="6PGD_dom2"/>
</dbReference>
<dbReference type="Gene3D" id="1.10.1040.10">
    <property type="entry name" value="N-(1-d-carboxylethyl)-l-norvaline Dehydrogenase, domain 2"/>
    <property type="match status" value="1"/>
</dbReference>
<feature type="domain" description="Mannitol dehydrogenase N-terminal" evidence="8">
    <location>
        <begin position="1"/>
        <end position="196"/>
    </location>
</feature>
<dbReference type="PRINTS" id="PR00084">
    <property type="entry name" value="MTLDHDRGNASE"/>
</dbReference>
<reference evidence="11" key="1">
    <citation type="journal article" date="2019" name="Int. J. Syst. Evol. Microbiol.">
        <title>The Global Catalogue of Microorganisms (GCM) 10K type strain sequencing project: providing services to taxonomists for standard genome sequencing and annotation.</title>
        <authorList>
            <consortium name="The Broad Institute Genomics Platform"/>
            <consortium name="The Broad Institute Genome Sequencing Center for Infectious Disease"/>
            <person name="Wu L."/>
            <person name="Ma J."/>
        </authorList>
    </citation>
    <scope>NUCLEOTIDE SEQUENCE [LARGE SCALE GENOMIC DNA]</scope>
    <source>
        <strain evidence="11">KCTC 33792</strain>
    </source>
</reference>
<dbReference type="InterPro" id="IPR013131">
    <property type="entry name" value="Mannitol_DH_N"/>
</dbReference>
<dbReference type="Proteomes" id="UP001597520">
    <property type="component" value="Unassembled WGS sequence"/>
</dbReference>
<comment type="caution">
    <text evidence="10">The sequence shown here is derived from an EMBL/GenBank/DDBJ whole genome shotgun (WGS) entry which is preliminary data.</text>
</comment>
<dbReference type="RefSeq" id="WP_380713394.1">
    <property type="nucleotide sequence ID" value="NZ_JBHUML010000003.1"/>
</dbReference>
<organism evidence="10 11">
    <name type="scientific">Salibacterium lacus</name>
    <dbReference type="NCBI Taxonomy" id="1898109"/>
    <lineage>
        <taxon>Bacteria</taxon>
        <taxon>Bacillati</taxon>
        <taxon>Bacillota</taxon>
        <taxon>Bacilli</taxon>
        <taxon>Bacillales</taxon>
        <taxon>Bacillaceae</taxon>
    </lineage>
</organism>
<dbReference type="InterPro" id="IPR036291">
    <property type="entry name" value="NAD(P)-bd_dom_sf"/>
</dbReference>
<evidence type="ECO:0000256" key="6">
    <source>
        <dbReference type="ARBA" id="ARBA00048615"/>
    </source>
</evidence>
<keyword evidence="5 7" id="KW-0520">NAD</keyword>
<dbReference type="GO" id="GO:0008926">
    <property type="term" value="F:mannitol-1-phosphate 5-dehydrogenase activity"/>
    <property type="evidence" value="ECO:0007669"/>
    <property type="project" value="UniProtKB-EC"/>
</dbReference>
<comment type="caution">
    <text evidence="7">Lacks conserved residue(s) required for the propagation of feature annotation.</text>
</comment>
<sequence length="376" mass="41591">MKALQIGAGNIGRGFIGQLLYEAGWDVCFADINDELIQKLKEQRTYQVELAGEERQIIQVENVDAVHSAKEEEALLERIAEVDLITTAVGPNVLKGIAPALAAGLEKRIEAGAAPVNIIACENMAGATDQLKSYIFDHMTEEEQEQIVSFAGFANAAVDRIVPQQPEENKLDVTVEPFFEWVVETPALKGGRPDIPSVTFVDDLTPYMERKLFTVNTGHAALAYHGFAEGFATIKEAADSSEVSSKMGDVLNETSTLLEQKHGFSSEDMAVYRSKIMDRFRNPHISDSVERVGRGPIRKLGPKDRLIRPALELMERDENPEALAAVIDACLMFDVKEDPEAVELQQKIETEGKKQALAVYTELDESHPLLKKVLDR</sequence>
<dbReference type="SUPFAM" id="SSF48179">
    <property type="entry name" value="6-phosphogluconate dehydrogenase C-terminal domain-like"/>
    <property type="match status" value="1"/>
</dbReference>
<keyword evidence="4 7" id="KW-0560">Oxidoreductase</keyword>
<evidence type="ECO:0000259" key="9">
    <source>
        <dbReference type="Pfam" id="PF08125"/>
    </source>
</evidence>
<dbReference type="PANTHER" id="PTHR30524:SF0">
    <property type="entry name" value="ALTRONATE OXIDOREDUCTASE-RELATED"/>
    <property type="match status" value="1"/>
</dbReference>
<dbReference type="NCBIfam" id="NF002647">
    <property type="entry name" value="PRK02318.1-3"/>
    <property type="match status" value="1"/>
</dbReference>
<comment type="catalytic activity">
    <reaction evidence="6 7">
        <text>D-mannitol 1-phosphate + NAD(+) = beta-D-fructose 6-phosphate + NADH + H(+)</text>
        <dbReference type="Rhea" id="RHEA:19661"/>
        <dbReference type="ChEBI" id="CHEBI:15378"/>
        <dbReference type="ChEBI" id="CHEBI:57540"/>
        <dbReference type="ChEBI" id="CHEBI:57634"/>
        <dbReference type="ChEBI" id="CHEBI:57945"/>
        <dbReference type="ChEBI" id="CHEBI:61381"/>
        <dbReference type="EC" id="1.1.1.17"/>
    </reaction>
</comment>
<proteinExistence type="inferred from homology"/>
<dbReference type="InterPro" id="IPR023028">
    <property type="entry name" value="Mannitol_1_phos_5_DH"/>
</dbReference>
<protein>
    <recommendedName>
        <fullName evidence="3 7">Mannitol-1-phosphate 5-dehydrogenase</fullName>
        <ecNumber evidence="2 7">1.1.1.17</ecNumber>
    </recommendedName>
</protein>
<evidence type="ECO:0000256" key="2">
    <source>
        <dbReference type="ARBA" id="ARBA00012939"/>
    </source>
</evidence>
<evidence type="ECO:0000313" key="10">
    <source>
        <dbReference type="EMBL" id="MFD2706085.1"/>
    </source>
</evidence>
<evidence type="ECO:0000256" key="7">
    <source>
        <dbReference type="HAMAP-Rule" id="MF_00196"/>
    </source>
</evidence>
<evidence type="ECO:0000256" key="3">
    <source>
        <dbReference type="ARBA" id="ARBA00016219"/>
    </source>
</evidence>
<keyword evidence="11" id="KW-1185">Reference proteome</keyword>
<dbReference type="EC" id="1.1.1.17" evidence="2 7"/>
<dbReference type="Pfam" id="PF01232">
    <property type="entry name" value="Mannitol_dh"/>
    <property type="match status" value="1"/>
</dbReference>